<dbReference type="CDD" id="cd00156">
    <property type="entry name" value="REC"/>
    <property type="match status" value="1"/>
</dbReference>
<dbReference type="Pfam" id="PF08665">
    <property type="entry name" value="PglZ"/>
    <property type="match status" value="1"/>
</dbReference>
<feature type="domain" description="Response regulatory" evidence="3">
    <location>
        <begin position="3"/>
        <end position="117"/>
    </location>
</feature>
<dbReference type="SMART" id="SM00448">
    <property type="entry name" value="REC"/>
    <property type="match status" value="1"/>
</dbReference>
<dbReference type="InterPro" id="IPR017850">
    <property type="entry name" value="Alkaline_phosphatase_core_sf"/>
</dbReference>
<evidence type="ECO:0000256" key="2">
    <source>
        <dbReference type="PROSITE-ProRule" id="PRU00169"/>
    </source>
</evidence>
<dbReference type="Gene3D" id="3.40.50.2300">
    <property type="match status" value="1"/>
</dbReference>
<organism evidence="4 5">
    <name type="scientific">Candidatus Onthomorpha intestinigallinarum</name>
    <dbReference type="NCBI Taxonomy" id="2840880"/>
    <lineage>
        <taxon>Bacteria</taxon>
        <taxon>Pseudomonadati</taxon>
        <taxon>Bacteroidota</taxon>
        <taxon>Bacteroidia</taxon>
        <taxon>Bacteroidales</taxon>
        <taxon>Candidatus Onthomorpha</taxon>
    </lineage>
</organism>
<proteinExistence type="predicted"/>
<dbReference type="PROSITE" id="PS50110">
    <property type="entry name" value="RESPONSE_REGULATORY"/>
    <property type="match status" value="1"/>
</dbReference>
<evidence type="ECO:0000256" key="1">
    <source>
        <dbReference type="ARBA" id="ARBA00022553"/>
    </source>
</evidence>
<dbReference type="Pfam" id="PF00072">
    <property type="entry name" value="Response_reg"/>
    <property type="match status" value="1"/>
</dbReference>
<accession>A0A9D1RJ63</accession>
<dbReference type="InterPro" id="IPR050595">
    <property type="entry name" value="Bact_response_regulator"/>
</dbReference>
<comment type="caution">
    <text evidence="4">The sequence shown here is derived from an EMBL/GenBank/DDBJ whole genome shotgun (WGS) entry which is preliminary data.</text>
</comment>
<dbReference type="InterPro" id="IPR011006">
    <property type="entry name" value="CheY-like_superfamily"/>
</dbReference>
<keyword evidence="1 2" id="KW-0597">Phosphoprotein</keyword>
<dbReference type="PANTHER" id="PTHR44591">
    <property type="entry name" value="STRESS RESPONSE REGULATOR PROTEIN 1"/>
    <property type="match status" value="1"/>
</dbReference>
<evidence type="ECO:0000313" key="5">
    <source>
        <dbReference type="Proteomes" id="UP000824267"/>
    </source>
</evidence>
<protein>
    <submittedName>
        <fullName evidence="4">PglZ domain-containing protein</fullName>
    </submittedName>
</protein>
<dbReference type="SUPFAM" id="SSF52172">
    <property type="entry name" value="CheY-like"/>
    <property type="match status" value="1"/>
</dbReference>
<reference evidence="4" key="1">
    <citation type="journal article" date="2021" name="PeerJ">
        <title>Extensive microbial diversity within the chicken gut microbiome revealed by metagenomics and culture.</title>
        <authorList>
            <person name="Gilroy R."/>
            <person name="Ravi A."/>
            <person name="Getino M."/>
            <person name="Pursley I."/>
            <person name="Horton D.L."/>
            <person name="Alikhan N.F."/>
            <person name="Baker D."/>
            <person name="Gharbi K."/>
            <person name="Hall N."/>
            <person name="Watson M."/>
            <person name="Adriaenssens E.M."/>
            <person name="Foster-Nyarko E."/>
            <person name="Jarju S."/>
            <person name="Secka A."/>
            <person name="Antonio M."/>
            <person name="Oren A."/>
            <person name="Chaudhuri R.R."/>
            <person name="La Ragione R."/>
            <person name="Hildebrand F."/>
            <person name="Pallen M.J."/>
        </authorList>
    </citation>
    <scope>NUCLEOTIDE SEQUENCE</scope>
    <source>
        <strain evidence="4">Gambia16-930</strain>
    </source>
</reference>
<gene>
    <name evidence="4" type="ORF">IAC47_04740</name>
</gene>
<evidence type="ECO:0000313" key="4">
    <source>
        <dbReference type="EMBL" id="HIW87566.1"/>
    </source>
</evidence>
<reference evidence="4" key="2">
    <citation type="submission" date="2021-04" db="EMBL/GenBank/DDBJ databases">
        <authorList>
            <person name="Gilroy R."/>
        </authorList>
    </citation>
    <scope>NUCLEOTIDE SEQUENCE</scope>
    <source>
        <strain evidence="4">Gambia16-930</strain>
    </source>
</reference>
<name>A0A9D1RJ63_9BACT</name>
<evidence type="ECO:0000259" key="3">
    <source>
        <dbReference type="PROSITE" id="PS50110"/>
    </source>
</evidence>
<dbReference type="GO" id="GO:0000160">
    <property type="term" value="P:phosphorelay signal transduction system"/>
    <property type="evidence" value="ECO:0007669"/>
    <property type="project" value="InterPro"/>
</dbReference>
<dbReference type="AlphaFoldDB" id="A0A9D1RJ63"/>
<dbReference type="SUPFAM" id="SSF53649">
    <property type="entry name" value="Alkaline phosphatase-like"/>
    <property type="match status" value="1"/>
</dbReference>
<feature type="modified residue" description="4-aspartylphosphate" evidence="2">
    <location>
        <position position="52"/>
    </location>
</feature>
<dbReference type="PANTHER" id="PTHR44591:SF3">
    <property type="entry name" value="RESPONSE REGULATORY DOMAIN-CONTAINING PROTEIN"/>
    <property type="match status" value="1"/>
</dbReference>
<dbReference type="EMBL" id="DXGG01000151">
    <property type="protein sequence ID" value="HIW87566.1"/>
    <property type="molecule type" value="Genomic_DNA"/>
</dbReference>
<sequence length="515" mass="60497">MVKILWVDDEIDLLKPYILFLNAKGYEVISAVDGNEALDVLQSQNVDVMFLDENMPGLTGLEVLDIVKGKYPALPIIMITKSEEEHIMEQAIGSKISDYLIKPVNPNQILLVLKKHLDTKRLVSEKSTMGYQQEFRQIGMRLMDRLNGDDWIQLYKDLVRWELELSESDDVSIFEILKQQKDEANVQFSKYYENNYRNWISGKDDSSPLFSHQLLQRKLFPFLKDDKPTFLIVIDNFRFDQWKALQPIIEEYLRVEKEDVYYSIIPTTTQYARNALFAGLMPSEIKKVYPDLWIDETEEGNKNQNEHILLQKLLLRYRFDIKTTYHKVLNATYGKRMIDNLPNLMQNKLNVIVYNFIDMLSHARTESDLVRELAEDENAYRSVTRTWFVHSPLFEVLKYLSNKQANVFITTDHGSVRVSRPVKIKATKEASVNLRYKVGRLLDYNPKDVFDVKNPEDIFLPRLSILSPFIFARANDFFAYPNNYNYYVQYYMNTFQHGGISMEEILVPFIQLTQK</sequence>
<dbReference type="InterPro" id="IPR001789">
    <property type="entry name" value="Sig_transdc_resp-reg_receiver"/>
</dbReference>
<dbReference type="Proteomes" id="UP000824267">
    <property type="component" value="Unassembled WGS sequence"/>
</dbReference>